<dbReference type="InterPro" id="IPR053350">
    <property type="entry name" value="CV_Inducer"/>
</dbReference>
<dbReference type="STRING" id="3469.A0A4Y7J0P0"/>
<dbReference type="AlphaFoldDB" id="A0A4Y7J0P0"/>
<evidence type="ECO:0000256" key="1">
    <source>
        <dbReference type="SAM" id="MobiDB-lite"/>
    </source>
</evidence>
<dbReference type="PANTHER" id="PTHR37210">
    <property type="entry name" value="EXPRESSED PROTEIN"/>
    <property type="match status" value="1"/>
</dbReference>
<feature type="compositionally biased region" description="Low complexity" evidence="1">
    <location>
        <begin position="13"/>
        <end position="28"/>
    </location>
</feature>
<dbReference type="EMBL" id="CM010717">
    <property type="protein sequence ID" value="RZC53592.1"/>
    <property type="molecule type" value="Genomic_DNA"/>
</dbReference>
<gene>
    <name evidence="2" type="ORF">C5167_012448</name>
</gene>
<proteinExistence type="predicted"/>
<dbReference type="PANTHER" id="PTHR37210:SF2">
    <property type="entry name" value="PROTEIN CHLOROPLAST VESICULATION"/>
    <property type="match status" value="1"/>
</dbReference>
<feature type="region of interest" description="Disordered" evidence="1">
    <location>
        <begin position="11"/>
        <end position="31"/>
    </location>
</feature>
<reference evidence="2 3" key="1">
    <citation type="journal article" date="2018" name="Science">
        <title>The opium poppy genome and morphinan production.</title>
        <authorList>
            <person name="Guo L."/>
            <person name="Winzer T."/>
            <person name="Yang X."/>
            <person name="Li Y."/>
            <person name="Ning Z."/>
            <person name="He Z."/>
            <person name="Teodor R."/>
            <person name="Lu Y."/>
            <person name="Bowser T.A."/>
            <person name="Graham I.A."/>
            <person name="Ye K."/>
        </authorList>
    </citation>
    <scope>NUCLEOTIDE SEQUENCE [LARGE SCALE GENOMIC DNA]</scope>
    <source>
        <strain evidence="3">cv. HN1</strain>
        <tissue evidence="2">Leaves</tissue>
    </source>
</reference>
<evidence type="ECO:0000313" key="3">
    <source>
        <dbReference type="Proteomes" id="UP000316621"/>
    </source>
</evidence>
<dbReference type="Proteomes" id="UP000316621">
    <property type="component" value="Chromosome 3"/>
</dbReference>
<dbReference type="OrthoDB" id="1892100at2759"/>
<organism evidence="2 3">
    <name type="scientific">Papaver somniferum</name>
    <name type="common">Opium poppy</name>
    <dbReference type="NCBI Taxonomy" id="3469"/>
    <lineage>
        <taxon>Eukaryota</taxon>
        <taxon>Viridiplantae</taxon>
        <taxon>Streptophyta</taxon>
        <taxon>Embryophyta</taxon>
        <taxon>Tracheophyta</taxon>
        <taxon>Spermatophyta</taxon>
        <taxon>Magnoliopsida</taxon>
        <taxon>Ranunculales</taxon>
        <taxon>Papaveraceae</taxon>
        <taxon>Papaveroideae</taxon>
        <taxon>Papaver</taxon>
    </lineage>
</organism>
<dbReference type="OMA" id="WHINSIE"/>
<name>A0A4Y7J0P0_PAPSO</name>
<keyword evidence="3" id="KW-1185">Reference proteome</keyword>
<dbReference type="Gramene" id="RZC53592">
    <property type="protein sequence ID" value="RZC53592"/>
    <property type="gene ID" value="C5167_012448"/>
</dbReference>
<evidence type="ECO:0000313" key="2">
    <source>
        <dbReference type="EMBL" id="RZC53592.1"/>
    </source>
</evidence>
<sequence>MAVSAINCSFNVSSSPPSQSSSKTTTTTNLVPWQRKETGSWSRQCMVGMMACAIINGSDIMMPSISNGADSYTGGAGDHHQTAKLLVQSEQQREVTATKWSDKIRACPPWHINSIETIVPENLPRPSAHRKSESVSRGTTTSFTFRRVIRTVNDCFSM</sequence>
<protein>
    <submittedName>
        <fullName evidence="2">Uncharacterized protein</fullName>
    </submittedName>
</protein>
<accession>A0A4Y7J0P0</accession>